<gene>
    <name evidence="4" type="ORF">CGI_10016352</name>
</gene>
<dbReference type="InterPro" id="IPR001073">
    <property type="entry name" value="C1q_dom"/>
</dbReference>
<feature type="compositionally biased region" description="Basic and acidic residues" evidence="3">
    <location>
        <begin position="476"/>
        <end position="489"/>
    </location>
</feature>
<evidence type="ECO:0000313" key="4">
    <source>
        <dbReference type="EMBL" id="EKC42439.1"/>
    </source>
</evidence>
<feature type="compositionally biased region" description="Basic and acidic residues" evidence="3">
    <location>
        <begin position="165"/>
        <end position="191"/>
    </location>
</feature>
<dbReference type="PROSITE" id="PS50871">
    <property type="entry name" value="C1Q"/>
    <property type="match status" value="1"/>
</dbReference>
<evidence type="ECO:0000256" key="3">
    <source>
        <dbReference type="SAM" id="MobiDB-lite"/>
    </source>
</evidence>
<dbReference type="InParanoid" id="K1RFE6"/>
<feature type="region of interest" description="Disordered" evidence="3">
    <location>
        <begin position="476"/>
        <end position="541"/>
    </location>
</feature>
<sequence>MTVLDDHAECYRHRVCNEAFPCEVCSKWSEEKRTLIRKMIERKKSEAGRKSATLPNPEVPSVGNSGNRSDSQVSSAGNVAASEILSPTEMSQNGGDLTQGSVPPQVGNFPPFVLGNFEAQWQQYQENCMKRLIDARIKELVQDSNKQPTIAITSDVRSDRACNRFDRFRPSDDQRSRESDDDDLVSHRGETDQVLSNSLDDVMDVHEDNRSEFDNSVLGSVHTHDTDSNGSCMVDWKNFVKKVSTELNINSVDASETQSRDFKSYMSNRLIGTKSSTPQQSLPMDGYILNTLTDVDEEFQRKGAIRTYKASDDEKYRVASSDFDKYCTTPRLDDNIEDSSFTTGRKGNKNSYRFRNPMLHSRNNELWKIDQGSRLLLRELTYASLITSYVDNVVSDEDKTEALQALIQVFKSMADVTSRMLVGAVAARRAIHIEDLAFKNKATENKLLVQTTLNPKLFCGKYFDILHASAESMRDAKETQHLRGSKQRDGSALSSARKRKRDDSVGTSEPKEQQSSFAKKGKFAAEKNQKTTIGRGRNFNSRGSFRVANEAKLNTAVKQCCRSLNDLKLEDRSTIQQLNGSLINAIRDVQGQIASAELISESIRDINTKFSGQIRVEIMHFQRVYHQVSLSGQEDVIYREGTGYNPSTGIFTAPKAGTYVFYVSVQSASQKSIYLDIVMNGSGKVRAMAHYGIGSSISIHQTGTNLVILHLQTGDRVWVKDDGFGYYSESVQITTFSGFKLF</sequence>
<feature type="region of interest" description="Disordered" evidence="3">
    <location>
        <begin position="41"/>
        <end position="78"/>
    </location>
</feature>
<dbReference type="HOGENOM" id="CLU_022154_0_0_1"/>
<dbReference type="Gene3D" id="2.60.120.40">
    <property type="match status" value="1"/>
</dbReference>
<keyword evidence="2" id="KW-0964">Secreted</keyword>
<proteinExistence type="predicted"/>
<dbReference type="PANTHER" id="PTHR15427">
    <property type="entry name" value="EMILIN ELASTIN MICROFIBRIL INTERFACE-LOCATED PROTEIN ELASTIN MICROFIBRIL INTERFACER"/>
    <property type="match status" value="1"/>
</dbReference>
<dbReference type="GO" id="GO:0005581">
    <property type="term" value="C:collagen trimer"/>
    <property type="evidence" value="ECO:0007669"/>
    <property type="project" value="UniProtKB-KW"/>
</dbReference>
<dbReference type="PRINTS" id="PR00007">
    <property type="entry name" value="COMPLEMNTC1Q"/>
</dbReference>
<comment type="subcellular location">
    <subcellularLocation>
        <location evidence="1">Secreted</location>
    </subcellularLocation>
</comment>
<dbReference type="EMBL" id="JH816338">
    <property type="protein sequence ID" value="EKC42439.1"/>
    <property type="molecule type" value="Genomic_DNA"/>
</dbReference>
<feature type="compositionally biased region" description="Basic and acidic residues" evidence="3">
    <location>
        <begin position="501"/>
        <end position="512"/>
    </location>
</feature>
<evidence type="ECO:0000256" key="1">
    <source>
        <dbReference type="ARBA" id="ARBA00004613"/>
    </source>
</evidence>
<dbReference type="InterPro" id="IPR008983">
    <property type="entry name" value="Tumour_necrosis_fac-like_dom"/>
</dbReference>
<dbReference type="SMART" id="SM00110">
    <property type="entry name" value="C1Q"/>
    <property type="match status" value="1"/>
</dbReference>
<dbReference type="Pfam" id="PF00386">
    <property type="entry name" value="C1q"/>
    <property type="match status" value="1"/>
</dbReference>
<feature type="compositionally biased region" description="Polar residues" evidence="3">
    <location>
        <begin position="62"/>
        <end position="77"/>
    </location>
</feature>
<reference evidence="4" key="1">
    <citation type="journal article" date="2012" name="Nature">
        <title>The oyster genome reveals stress adaptation and complexity of shell formation.</title>
        <authorList>
            <person name="Zhang G."/>
            <person name="Fang X."/>
            <person name="Guo X."/>
            <person name="Li L."/>
            <person name="Luo R."/>
            <person name="Xu F."/>
            <person name="Yang P."/>
            <person name="Zhang L."/>
            <person name="Wang X."/>
            <person name="Qi H."/>
            <person name="Xiong Z."/>
            <person name="Que H."/>
            <person name="Xie Y."/>
            <person name="Holland P.W."/>
            <person name="Paps J."/>
            <person name="Zhu Y."/>
            <person name="Wu F."/>
            <person name="Chen Y."/>
            <person name="Wang J."/>
            <person name="Peng C."/>
            <person name="Meng J."/>
            <person name="Yang L."/>
            <person name="Liu J."/>
            <person name="Wen B."/>
            <person name="Zhang N."/>
            <person name="Huang Z."/>
            <person name="Zhu Q."/>
            <person name="Feng Y."/>
            <person name="Mount A."/>
            <person name="Hedgecock D."/>
            <person name="Xu Z."/>
            <person name="Liu Y."/>
            <person name="Domazet-Loso T."/>
            <person name="Du Y."/>
            <person name="Sun X."/>
            <person name="Zhang S."/>
            <person name="Liu B."/>
            <person name="Cheng P."/>
            <person name="Jiang X."/>
            <person name="Li J."/>
            <person name="Fan D."/>
            <person name="Wang W."/>
            <person name="Fu W."/>
            <person name="Wang T."/>
            <person name="Wang B."/>
            <person name="Zhang J."/>
            <person name="Peng Z."/>
            <person name="Li Y."/>
            <person name="Li N."/>
            <person name="Wang J."/>
            <person name="Chen M."/>
            <person name="He Y."/>
            <person name="Tan F."/>
            <person name="Song X."/>
            <person name="Zheng Q."/>
            <person name="Huang R."/>
            <person name="Yang H."/>
            <person name="Du X."/>
            <person name="Chen L."/>
            <person name="Yang M."/>
            <person name="Gaffney P.M."/>
            <person name="Wang S."/>
            <person name="Luo L."/>
            <person name="She Z."/>
            <person name="Ming Y."/>
            <person name="Huang W."/>
            <person name="Zhang S."/>
            <person name="Huang B."/>
            <person name="Zhang Y."/>
            <person name="Qu T."/>
            <person name="Ni P."/>
            <person name="Miao G."/>
            <person name="Wang J."/>
            <person name="Wang Q."/>
            <person name="Steinberg C.E."/>
            <person name="Wang H."/>
            <person name="Li N."/>
            <person name="Qian L."/>
            <person name="Zhang G."/>
            <person name="Li Y."/>
            <person name="Yang H."/>
            <person name="Liu X."/>
            <person name="Wang J."/>
            <person name="Yin Y."/>
            <person name="Wang J."/>
        </authorList>
    </citation>
    <scope>NUCLEOTIDE SEQUENCE [LARGE SCALE GENOMIC DNA]</scope>
    <source>
        <strain evidence="4">05x7-T-G4-1.051#20</strain>
    </source>
</reference>
<protein>
    <submittedName>
        <fullName evidence="4">Complement C1q-like protein 4</fullName>
    </submittedName>
</protein>
<name>K1RFE6_MAGGI</name>
<feature type="region of interest" description="Disordered" evidence="3">
    <location>
        <begin position="165"/>
        <end position="199"/>
    </location>
</feature>
<accession>K1RFE6</accession>
<dbReference type="SUPFAM" id="SSF49842">
    <property type="entry name" value="TNF-like"/>
    <property type="match status" value="1"/>
</dbReference>
<evidence type="ECO:0000256" key="2">
    <source>
        <dbReference type="ARBA" id="ARBA00022525"/>
    </source>
</evidence>
<dbReference type="InterPro" id="IPR050392">
    <property type="entry name" value="Collagen/C1q_domain"/>
</dbReference>
<organism evidence="4">
    <name type="scientific">Magallana gigas</name>
    <name type="common">Pacific oyster</name>
    <name type="synonym">Crassostrea gigas</name>
    <dbReference type="NCBI Taxonomy" id="29159"/>
    <lineage>
        <taxon>Eukaryota</taxon>
        <taxon>Metazoa</taxon>
        <taxon>Spiralia</taxon>
        <taxon>Lophotrochozoa</taxon>
        <taxon>Mollusca</taxon>
        <taxon>Bivalvia</taxon>
        <taxon>Autobranchia</taxon>
        <taxon>Pteriomorphia</taxon>
        <taxon>Ostreida</taxon>
        <taxon>Ostreoidea</taxon>
        <taxon>Ostreidae</taxon>
        <taxon>Magallana</taxon>
    </lineage>
</organism>
<dbReference type="PANTHER" id="PTHR15427:SF33">
    <property type="entry name" value="COLLAGEN IV NC1 DOMAIN-CONTAINING PROTEIN"/>
    <property type="match status" value="1"/>
</dbReference>
<dbReference type="AlphaFoldDB" id="K1RFE6"/>